<dbReference type="InterPro" id="IPR050272">
    <property type="entry name" value="Isochorismatase-like_hydrls"/>
</dbReference>
<evidence type="ECO:0000259" key="3">
    <source>
        <dbReference type="Pfam" id="PF00857"/>
    </source>
</evidence>
<dbReference type="RefSeq" id="WP_074717234.1">
    <property type="nucleotide sequence ID" value="NZ_FNWV01000007.1"/>
</dbReference>
<dbReference type="EMBL" id="FNWV01000007">
    <property type="protein sequence ID" value="SEH69108.1"/>
    <property type="molecule type" value="Genomic_DNA"/>
</dbReference>
<evidence type="ECO:0000256" key="2">
    <source>
        <dbReference type="ARBA" id="ARBA00022801"/>
    </source>
</evidence>
<gene>
    <name evidence="4" type="ORF">SAMN02910265_02153</name>
</gene>
<dbReference type="GO" id="GO:0016787">
    <property type="term" value="F:hydrolase activity"/>
    <property type="evidence" value="ECO:0007669"/>
    <property type="project" value="UniProtKB-KW"/>
</dbReference>
<evidence type="ECO:0000313" key="4">
    <source>
        <dbReference type="EMBL" id="SEH69108.1"/>
    </source>
</evidence>
<feature type="domain" description="Isochorismatase-like" evidence="3">
    <location>
        <begin position="4"/>
        <end position="143"/>
    </location>
</feature>
<dbReference type="Pfam" id="PF00857">
    <property type="entry name" value="Isochorismatase"/>
    <property type="match status" value="1"/>
</dbReference>
<dbReference type="Proteomes" id="UP000183190">
    <property type="component" value="Unassembled WGS sequence"/>
</dbReference>
<evidence type="ECO:0000256" key="1">
    <source>
        <dbReference type="ARBA" id="ARBA00006336"/>
    </source>
</evidence>
<keyword evidence="2" id="KW-0378">Hydrolase</keyword>
<name>A0A1H6K1M9_RUMFL</name>
<dbReference type="AlphaFoldDB" id="A0A1H6K1M9"/>
<reference evidence="4 5" key="1">
    <citation type="submission" date="2016-10" db="EMBL/GenBank/DDBJ databases">
        <authorList>
            <person name="de Groot N.N."/>
        </authorList>
    </citation>
    <scope>NUCLEOTIDE SEQUENCE [LARGE SCALE GENOMIC DNA]</scope>
    <source>
        <strain evidence="4 5">YAD2003</strain>
    </source>
</reference>
<dbReference type="Gene3D" id="3.40.50.850">
    <property type="entry name" value="Isochorismatase-like"/>
    <property type="match status" value="1"/>
</dbReference>
<organism evidence="4 5">
    <name type="scientific">Ruminococcus flavefaciens</name>
    <dbReference type="NCBI Taxonomy" id="1265"/>
    <lineage>
        <taxon>Bacteria</taxon>
        <taxon>Bacillati</taxon>
        <taxon>Bacillota</taxon>
        <taxon>Clostridia</taxon>
        <taxon>Eubacteriales</taxon>
        <taxon>Oscillospiraceae</taxon>
        <taxon>Ruminococcus</taxon>
    </lineage>
</organism>
<evidence type="ECO:0000313" key="5">
    <source>
        <dbReference type="Proteomes" id="UP000183190"/>
    </source>
</evidence>
<dbReference type="OrthoDB" id="257098at2"/>
<dbReference type="PANTHER" id="PTHR43540:SF1">
    <property type="entry name" value="ISOCHORISMATASE HYDROLASE"/>
    <property type="match status" value="1"/>
</dbReference>
<dbReference type="InterPro" id="IPR000868">
    <property type="entry name" value="Isochorismatase-like_dom"/>
</dbReference>
<comment type="similarity">
    <text evidence="1">Belongs to the isochorismatase family.</text>
</comment>
<sequence length="172" mass="19099">MKEALLIIDVQNDYFEGGACELHNARQAEDHIIDLIKESRELGRHIIYIKHINQLDDDFFVEGTYGCEISDRIKPLPTDTVIVKYCPNSFLGTELNDCLRSLGVEKLIVCGMMTHMCVDTTVRAAMDHGYDVTLVANACATMDLTINGETIPADTVQKTYIASLAGIFAKIV</sequence>
<dbReference type="SUPFAM" id="SSF52499">
    <property type="entry name" value="Isochorismatase-like hydrolases"/>
    <property type="match status" value="1"/>
</dbReference>
<protein>
    <submittedName>
        <fullName evidence="4">Nicotinamidase-related amidase</fullName>
    </submittedName>
</protein>
<dbReference type="CDD" id="cd01014">
    <property type="entry name" value="nicotinamidase_related"/>
    <property type="match status" value="1"/>
</dbReference>
<proteinExistence type="inferred from homology"/>
<accession>A0A1H6K1M9</accession>
<dbReference type="PANTHER" id="PTHR43540">
    <property type="entry name" value="PEROXYUREIDOACRYLATE/UREIDOACRYLATE AMIDOHYDROLASE-RELATED"/>
    <property type="match status" value="1"/>
</dbReference>
<dbReference type="InterPro" id="IPR036380">
    <property type="entry name" value="Isochorismatase-like_sf"/>
</dbReference>